<keyword evidence="5" id="KW-1185">Reference proteome</keyword>
<comment type="similarity">
    <text evidence="1">Belongs to the peptidase C1 family.</text>
</comment>
<organism evidence="3">
    <name type="scientific">Hexamita inflata</name>
    <dbReference type="NCBI Taxonomy" id="28002"/>
    <lineage>
        <taxon>Eukaryota</taxon>
        <taxon>Metamonada</taxon>
        <taxon>Diplomonadida</taxon>
        <taxon>Hexamitidae</taxon>
        <taxon>Hexamitinae</taxon>
        <taxon>Hexamita</taxon>
    </lineage>
</organism>
<dbReference type="InterPro" id="IPR000668">
    <property type="entry name" value="Peptidase_C1A_C"/>
</dbReference>
<name>A0AA86TEA0_9EUKA</name>
<dbReference type="PANTHER" id="PTHR12411">
    <property type="entry name" value="CYSTEINE PROTEASE FAMILY C1-RELATED"/>
    <property type="match status" value="1"/>
</dbReference>
<evidence type="ECO:0000313" key="3">
    <source>
        <dbReference type="EMBL" id="CAI9913842.1"/>
    </source>
</evidence>
<sequence length="288" mass="32445">MFVIISLNQNYHSQEVLNLLQNIPDMSWTPAIPERFKGMSYDSIMNLFSQNINKHNSQKVMFRTTEDLPASFSWLTQKPDCLEVRDQGACGSCWAMSAVGSFSDNRCITGKDNQRIRYSEQYEISCDYVNRGCNGGSLSDDMNFLKRTGLPTDDCVSYKSGSDGLKHNCPNICDDGTEITKSEKLISYVNVCQNEESIMAALTVGTIQTSFAVYTDFNYYCGGIYQHKYGSLVGGHAVIIVGYGEENGIKYWDARNSWGTSWGEKGYFRISRGNNECDFESECYLQTV</sequence>
<dbReference type="EMBL" id="CAXDID020000803">
    <property type="protein sequence ID" value="CAL6114546.1"/>
    <property type="molecule type" value="Genomic_DNA"/>
</dbReference>
<dbReference type="InterPro" id="IPR000169">
    <property type="entry name" value="Pept_cys_AS"/>
</dbReference>
<accession>A0AA86TEA0</accession>
<reference evidence="3" key="1">
    <citation type="submission" date="2023-06" db="EMBL/GenBank/DDBJ databases">
        <authorList>
            <person name="Kurt Z."/>
        </authorList>
    </citation>
    <scope>NUCLEOTIDE SEQUENCE</scope>
</reference>
<reference evidence="4 5" key="2">
    <citation type="submission" date="2024-07" db="EMBL/GenBank/DDBJ databases">
        <authorList>
            <person name="Akdeniz Z."/>
        </authorList>
    </citation>
    <scope>NUCLEOTIDE SEQUENCE [LARGE SCALE GENOMIC DNA]</scope>
</reference>
<dbReference type="InterPro" id="IPR038765">
    <property type="entry name" value="Papain-like_cys_pep_sf"/>
</dbReference>
<protein>
    <submittedName>
        <fullName evidence="3">Cathepsin B</fullName>
    </submittedName>
    <submittedName>
        <fullName evidence="4">Cathepsin_B</fullName>
    </submittedName>
</protein>
<dbReference type="SMART" id="SM00645">
    <property type="entry name" value="Pept_C1"/>
    <property type="match status" value="1"/>
</dbReference>
<dbReference type="PROSITE" id="PS00139">
    <property type="entry name" value="THIOL_PROTEASE_CYS"/>
    <property type="match status" value="1"/>
</dbReference>
<dbReference type="PRINTS" id="PR00705">
    <property type="entry name" value="PAPAIN"/>
</dbReference>
<dbReference type="InterPro" id="IPR013128">
    <property type="entry name" value="Peptidase_C1A"/>
</dbReference>
<evidence type="ECO:0000256" key="1">
    <source>
        <dbReference type="ARBA" id="ARBA00008455"/>
    </source>
</evidence>
<dbReference type="AlphaFoldDB" id="A0AA86TEA0"/>
<dbReference type="GO" id="GO:0006508">
    <property type="term" value="P:proteolysis"/>
    <property type="evidence" value="ECO:0007669"/>
    <property type="project" value="InterPro"/>
</dbReference>
<evidence type="ECO:0000313" key="5">
    <source>
        <dbReference type="Proteomes" id="UP001642409"/>
    </source>
</evidence>
<dbReference type="GO" id="GO:0008234">
    <property type="term" value="F:cysteine-type peptidase activity"/>
    <property type="evidence" value="ECO:0007669"/>
    <property type="project" value="InterPro"/>
</dbReference>
<dbReference type="Gene3D" id="3.90.70.10">
    <property type="entry name" value="Cysteine proteinases"/>
    <property type="match status" value="1"/>
</dbReference>
<evidence type="ECO:0000313" key="4">
    <source>
        <dbReference type="EMBL" id="CAL6114546.1"/>
    </source>
</evidence>
<gene>
    <name evidence="3" type="ORF">HINF_LOCUS1487</name>
    <name evidence="4" type="ORF">HINF_LOCUS78049</name>
</gene>
<proteinExistence type="inferred from homology"/>
<dbReference type="SUPFAM" id="SSF54001">
    <property type="entry name" value="Cysteine proteinases"/>
    <property type="match status" value="1"/>
</dbReference>
<evidence type="ECO:0000259" key="2">
    <source>
        <dbReference type="SMART" id="SM00645"/>
    </source>
</evidence>
<dbReference type="Proteomes" id="UP001642409">
    <property type="component" value="Unassembled WGS sequence"/>
</dbReference>
<dbReference type="EMBL" id="CATOUU010000037">
    <property type="protein sequence ID" value="CAI9913842.1"/>
    <property type="molecule type" value="Genomic_DNA"/>
</dbReference>
<feature type="domain" description="Peptidase C1A papain C-terminal" evidence="2">
    <location>
        <begin position="68"/>
        <end position="287"/>
    </location>
</feature>
<dbReference type="Pfam" id="PF00112">
    <property type="entry name" value="Peptidase_C1"/>
    <property type="match status" value="1"/>
</dbReference>
<comment type="caution">
    <text evidence="3">The sequence shown here is derived from an EMBL/GenBank/DDBJ whole genome shotgun (WGS) entry which is preliminary data.</text>
</comment>